<dbReference type="AlphaFoldDB" id="A0AAV4A9J2"/>
<evidence type="ECO:0000259" key="10">
    <source>
        <dbReference type="PROSITE" id="PS51465"/>
    </source>
</evidence>
<dbReference type="PANTHER" id="PTHR11388:SF76">
    <property type="entry name" value="SOLUTE CARRIER ORGANIC ANION TRANSPORTER FAMILY MEMBER"/>
    <property type="match status" value="1"/>
</dbReference>
<evidence type="ECO:0000313" key="11">
    <source>
        <dbReference type="EMBL" id="GFO04840.1"/>
    </source>
</evidence>
<comment type="subcellular location">
    <subcellularLocation>
        <location evidence="1">Cell membrane</location>
        <topology evidence="1">Multi-pass membrane protein</topology>
    </subcellularLocation>
</comment>
<feature type="transmembrane region" description="Helical" evidence="9">
    <location>
        <begin position="344"/>
        <end position="364"/>
    </location>
</feature>
<evidence type="ECO:0000256" key="8">
    <source>
        <dbReference type="SAM" id="MobiDB-lite"/>
    </source>
</evidence>
<dbReference type="SUPFAM" id="SSF103473">
    <property type="entry name" value="MFS general substrate transporter"/>
    <property type="match status" value="1"/>
</dbReference>
<feature type="transmembrane region" description="Helical" evidence="9">
    <location>
        <begin position="536"/>
        <end position="555"/>
    </location>
</feature>
<dbReference type="Pfam" id="PF03137">
    <property type="entry name" value="OATP"/>
    <property type="match status" value="2"/>
</dbReference>
<evidence type="ECO:0000256" key="6">
    <source>
        <dbReference type="ARBA" id="ARBA00023136"/>
    </source>
</evidence>
<dbReference type="Gene3D" id="1.20.1250.20">
    <property type="entry name" value="MFS general substrate transporter like domains"/>
    <property type="match status" value="1"/>
</dbReference>
<feature type="domain" description="Kazal-like" evidence="10">
    <location>
        <begin position="380"/>
        <end position="425"/>
    </location>
</feature>
<dbReference type="PROSITE" id="PS51465">
    <property type="entry name" value="KAZAL_2"/>
    <property type="match status" value="1"/>
</dbReference>
<comment type="similarity">
    <text evidence="2">Belongs to the organo anion transporter (TC 2.A.60) family.</text>
</comment>
<dbReference type="Proteomes" id="UP000735302">
    <property type="component" value="Unassembled WGS sequence"/>
</dbReference>
<evidence type="ECO:0000313" key="12">
    <source>
        <dbReference type="Proteomes" id="UP000735302"/>
    </source>
</evidence>
<feature type="transmembrane region" description="Helical" evidence="9">
    <location>
        <begin position="484"/>
        <end position="505"/>
    </location>
</feature>
<keyword evidence="12" id="KW-1185">Reference proteome</keyword>
<dbReference type="InterPro" id="IPR002350">
    <property type="entry name" value="Kazal_dom"/>
</dbReference>
<dbReference type="EMBL" id="BLXT01003742">
    <property type="protein sequence ID" value="GFO04840.1"/>
    <property type="molecule type" value="Genomic_DNA"/>
</dbReference>
<keyword evidence="6 9" id="KW-0472">Membrane</keyword>
<feature type="transmembrane region" description="Helical" evidence="9">
    <location>
        <begin position="273"/>
        <end position="294"/>
    </location>
</feature>
<keyword evidence="5 9" id="KW-1133">Transmembrane helix</keyword>
<name>A0AAV4A9J2_9GAST</name>
<evidence type="ECO:0000256" key="5">
    <source>
        <dbReference type="ARBA" id="ARBA00022989"/>
    </source>
</evidence>
<dbReference type="GO" id="GO:0015347">
    <property type="term" value="F:sodium-independent organic anion transmembrane transporter activity"/>
    <property type="evidence" value="ECO:0007669"/>
    <property type="project" value="TreeGrafter"/>
</dbReference>
<comment type="caution">
    <text evidence="11">The sequence shown here is derived from an EMBL/GenBank/DDBJ whole genome shotgun (WGS) entry which is preliminary data.</text>
</comment>
<feature type="transmembrane region" description="Helical" evidence="9">
    <location>
        <begin position="12"/>
        <end position="33"/>
    </location>
</feature>
<keyword evidence="3" id="KW-1003">Cell membrane</keyword>
<dbReference type="GO" id="GO:0043252">
    <property type="term" value="P:sodium-independent organic anion transport"/>
    <property type="evidence" value="ECO:0007669"/>
    <property type="project" value="TreeGrafter"/>
</dbReference>
<evidence type="ECO:0000256" key="9">
    <source>
        <dbReference type="SAM" id="Phobius"/>
    </source>
</evidence>
<dbReference type="GO" id="GO:0016323">
    <property type="term" value="C:basolateral plasma membrane"/>
    <property type="evidence" value="ECO:0007669"/>
    <property type="project" value="TreeGrafter"/>
</dbReference>
<sequence length="574" mass="64186">MSTSDPRWVSAWWLGYVIIGVLLTILSIPVFPLPRRVAISSCKVEPADAADSERSNVNHANELSDGIELQRSKRPRPFNSHKYVANGQSNNKLLQQYQDLPNYNSNGQTGTFTQEHKVPIDYMSDDECCRSFYDKLTCDQRRYLSCEDLYNSSHVQLNFSDVQSYLHGDKAKRNSEHDNKKVNFYRYHIPHRANDKRTKLGSCRTPTMEPNVNRGKNPKNSKKNYSLASDYPEMHYPNGENENLQGVQELQPGLHHKLKSWPESLKRLLKNPVIVLMVVEGAFFYVGLLGPIAFQLKYIEDQFDESASKISLYLGIGQMSTAVAGTYLGGYLTSRFSLTRVEMFKASLASQFTALLLSSCFVFLGCDNHDIIGLNVHLRNEDGENCLCANNSVLFLCGSDGKNYLSPCVAGCKDINDLDFRNCSQIHRKGTASPGFCDNGCHTFYPLLLVYILLIFTATLGLAPRTLMVCRSVAVEDESLANGLVNGFVLRCAAIGGPILFGQLYDNTCILWPHDNGSCKVSDKDDLRTHFQGTGIMLRAIGTMFMFAATVLVCLKDKDEKKEAETAEVEDEGG</sequence>
<evidence type="ECO:0000256" key="4">
    <source>
        <dbReference type="ARBA" id="ARBA00022692"/>
    </source>
</evidence>
<organism evidence="11 12">
    <name type="scientific">Plakobranchus ocellatus</name>
    <dbReference type="NCBI Taxonomy" id="259542"/>
    <lineage>
        <taxon>Eukaryota</taxon>
        <taxon>Metazoa</taxon>
        <taxon>Spiralia</taxon>
        <taxon>Lophotrochozoa</taxon>
        <taxon>Mollusca</taxon>
        <taxon>Gastropoda</taxon>
        <taxon>Heterobranchia</taxon>
        <taxon>Euthyneura</taxon>
        <taxon>Panpulmonata</taxon>
        <taxon>Sacoglossa</taxon>
        <taxon>Placobranchoidea</taxon>
        <taxon>Plakobranchidae</taxon>
        <taxon>Plakobranchus</taxon>
    </lineage>
</organism>
<protein>
    <submittedName>
        <fullName evidence="11">Solute carrier organic anion transporter family member</fullName>
    </submittedName>
</protein>
<feature type="transmembrane region" description="Helical" evidence="9">
    <location>
        <begin position="444"/>
        <end position="463"/>
    </location>
</feature>
<proteinExistence type="inferred from homology"/>
<accession>A0AAV4A9J2</accession>
<evidence type="ECO:0000256" key="7">
    <source>
        <dbReference type="ARBA" id="ARBA00023157"/>
    </source>
</evidence>
<dbReference type="InterPro" id="IPR036259">
    <property type="entry name" value="MFS_trans_sf"/>
</dbReference>
<evidence type="ECO:0000256" key="3">
    <source>
        <dbReference type="ARBA" id="ARBA00022475"/>
    </source>
</evidence>
<keyword evidence="4 9" id="KW-0812">Transmembrane</keyword>
<evidence type="ECO:0000256" key="1">
    <source>
        <dbReference type="ARBA" id="ARBA00004651"/>
    </source>
</evidence>
<reference evidence="11 12" key="1">
    <citation type="journal article" date="2021" name="Elife">
        <title>Chloroplast acquisition without the gene transfer in kleptoplastic sea slugs, Plakobranchus ocellatus.</title>
        <authorList>
            <person name="Maeda T."/>
            <person name="Takahashi S."/>
            <person name="Yoshida T."/>
            <person name="Shimamura S."/>
            <person name="Takaki Y."/>
            <person name="Nagai Y."/>
            <person name="Toyoda A."/>
            <person name="Suzuki Y."/>
            <person name="Arimoto A."/>
            <person name="Ishii H."/>
            <person name="Satoh N."/>
            <person name="Nishiyama T."/>
            <person name="Hasebe M."/>
            <person name="Maruyama T."/>
            <person name="Minagawa J."/>
            <person name="Obokata J."/>
            <person name="Shigenobu S."/>
        </authorList>
    </citation>
    <scope>NUCLEOTIDE SEQUENCE [LARGE SCALE GENOMIC DNA]</scope>
</reference>
<keyword evidence="7" id="KW-1015">Disulfide bond</keyword>
<gene>
    <name evidence="11" type="ORF">PoB_003134500</name>
</gene>
<feature type="transmembrane region" description="Helical" evidence="9">
    <location>
        <begin position="310"/>
        <end position="332"/>
    </location>
</feature>
<feature type="region of interest" description="Disordered" evidence="8">
    <location>
        <begin position="197"/>
        <end position="222"/>
    </location>
</feature>
<dbReference type="PANTHER" id="PTHR11388">
    <property type="entry name" value="ORGANIC ANION TRANSPORTER"/>
    <property type="match status" value="1"/>
</dbReference>
<evidence type="ECO:0000256" key="2">
    <source>
        <dbReference type="ARBA" id="ARBA00009657"/>
    </source>
</evidence>
<feature type="region of interest" description="Disordered" evidence="8">
    <location>
        <begin position="50"/>
        <end position="73"/>
    </location>
</feature>
<dbReference type="InterPro" id="IPR004156">
    <property type="entry name" value="OATP"/>
</dbReference>